<dbReference type="EMBL" id="JADCTT010000002">
    <property type="protein sequence ID" value="KAF9756966.1"/>
    <property type="molecule type" value="Genomic_DNA"/>
</dbReference>
<dbReference type="InterPro" id="IPR029062">
    <property type="entry name" value="Class_I_gatase-like"/>
</dbReference>
<organism evidence="2">
    <name type="scientific">Bionectria ochroleuca</name>
    <name type="common">Gliocladium roseum</name>
    <dbReference type="NCBI Taxonomy" id="29856"/>
    <lineage>
        <taxon>Eukaryota</taxon>
        <taxon>Fungi</taxon>
        <taxon>Dikarya</taxon>
        <taxon>Ascomycota</taxon>
        <taxon>Pezizomycotina</taxon>
        <taxon>Sordariomycetes</taxon>
        <taxon>Hypocreomycetidae</taxon>
        <taxon>Hypocreales</taxon>
        <taxon>Bionectriaceae</taxon>
        <taxon>Clonostachys</taxon>
    </lineage>
</organism>
<accession>A0A0B7JNB6</accession>
<protein>
    <recommendedName>
        <fullName evidence="1">DJ-1/PfpI domain-containing protein</fullName>
    </recommendedName>
</protein>
<sequence>MSPSAPLKFAVALFEGFQALDVFGPLDMLNQVSKTEAIEFVVLGHTLNPISTLNKVPGVPTPPTIGQSVVPTHTFDDAPDDIEVLLVPGGIGARDLEHSQKVVDFIRGRYPKLKYLLTVCTGSALAARAGVLDGREATSNKKSFKWVVSQRSEVKWVQEARWVVDGNIWTSSGISAGIDMMLAFIKHQFGDKLAEDVAIASEYVWNKDSGDDRFAKYWL</sequence>
<dbReference type="Proteomes" id="UP000616885">
    <property type="component" value="Unassembled WGS sequence"/>
</dbReference>
<dbReference type="CDD" id="cd03139">
    <property type="entry name" value="GATase1_PfpI_2"/>
    <property type="match status" value="1"/>
</dbReference>
<feature type="domain" description="DJ-1/PfpI" evidence="1">
    <location>
        <begin position="9"/>
        <end position="186"/>
    </location>
</feature>
<name>A0A0B7JNB6_BIOOC</name>
<reference evidence="2" key="1">
    <citation type="submission" date="2015-01" db="EMBL/GenBank/DDBJ databases">
        <authorList>
            <person name="Durling Mikael"/>
        </authorList>
    </citation>
    <scope>NUCLEOTIDE SEQUENCE</scope>
</reference>
<dbReference type="AlphaFoldDB" id="A0A0B7JNB6"/>
<dbReference type="Pfam" id="PF01965">
    <property type="entry name" value="DJ-1_PfpI"/>
    <property type="match status" value="1"/>
</dbReference>
<dbReference type="SUPFAM" id="SSF52317">
    <property type="entry name" value="Class I glutamine amidotransferase-like"/>
    <property type="match status" value="1"/>
</dbReference>
<reference evidence="3" key="2">
    <citation type="submission" date="2020-10" db="EMBL/GenBank/DDBJ databases">
        <title>High-Quality Genome Resource of Clonostachys rosea strain S41 by Oxford Nanopore Long-Read Sequencing.</title>
        <authorList>
            <person name="Wang H."/>
        </authorList>
    </citation>
    <scope>NUCLEOTIDE SEQUENCE</scope>
    <source>
        <strain evidence="3">S41</strain>
    </source>
</reference>
<dbReference type="PANTHER" id="PTHR43130:SF15">
    <property type="entry name" value="THIJ_PFPI FAMILY PROTEIN (AFU_ORTHOLOGUE AFUA_5G14240)"/>
    <property type="match status" value="1"/>
</dbReference>
<dbReference type="InterPro" id="IPR052158">
    <property type="entry name" value="INH-QAR"/>
</dbReference>
<evidence type="ECO:0000313" key="3">
    <source>
        <dbReference type="EMBL" id="KAF9756966.1"/>
    </source>
</evidence>
<gene>
    <name evidence="2" type="ORF">BN869_000002533_1</name>
    <name evidence="3" type="ORF">IM811_007910</name>
</gene>
<evidence type="ECO:0000313" key="2">
    <source>
        <dbReference type="EMBL" id="CEO46478.1"/>
    </source>
</evidence>
<dbReference type="Gene3D" id="3.40.50.880">
    <property type="match status" value="1"/>
</dbReference>
<dbReference type="InterPro" id="IPR002818">
    <property type="entry name" value="DJ-1/PfpI"/>
</dbReference>
<proteinExistence type="predicted"/>
<evidence type="ECO:0000259" key="1">
    <source>
        <dbReference type="Pfam" id="PF01965"/>
    </source>
</evidence>
<dbReference type="PANTHER" id="PTHR43130">
    <property type="entry name" value="ARAC-FAMILY TRANSCRIPTIONAL REGULATOR"/>
    <property type="match status" value="1"/>
</dbReference>
<dbReference type="EMBL" id="CDPU01000005">
    <property type="protein sequence ID" value="CEO46478.1"/>
    <property type="molecule type" value="Genomic_DNA"/>
</dbReference>